<keyword evidence="3" id="KW-1185">Reference proteome</keyword>
<proteinExistence type="predicted"/>
<dbReference type="AlphaFoldDB" id="A0A0R3L3D6"/>
<feature type="transmembrane region" description="Helical" evidence="1">
    <location>
        <begin position="70"/>
        <end position="93"/>
    </location>
</feature>
<evidence type="ECO:0000313" key="2">
    <source>
        <dbReference type="EMBL" id="KRQ99573.1"/>
    </source>
</evidence>
<gene>
    <name evidence="2" type="ORF">CP49_40915</name>
</gene>
<keyword evidence="1" id="KW-0472">Membrane</keyword>
<accession>A0A0R3L3D6</accession>
<evidence type="ECO:0000256" key="1">
    <source>
        <dbReference type="SAM" id="Phobius"/>
    </source>
</evidence>
<dbReference type="EMBL" id="LLXX01000171">
    <property type="protein sequence ID" value="KRQ99573.1"/>
    <property type="molecule type" value="Genomic_DNA"/>
</dbReference>
<feature type="transmembrane region" description="Helical" evidence="1">
    <location>
        <begin position="43"/>
        <end position="63"/>
    </location>
</feature>
<keyword evidence="1" id="KW-0812">Transmembrane</keyword>
<reference evidence="2 3" key="1">
    <citation type="submission" date="2014-03" db="EMBL/GenBank/DDBJ databases">
        <title>Bradyrhizobium valentinum sp. nov., isolated from effective nodules of Lupinus mariae-josephae, a lupine endemic of basic-lime soils in Eastern Spain.</title>
        <authorList>
            <person name="Duran D."/>
            <person name="Rey L."/>
            <person name="Navarro A."/>
            <person name="Busquets A."/>
            <person name="Imperial J."/>
            <person name="Ruiz-Argueso T."/>
        </authorList>
    </citation>
    <scope>NUCLEOTIDE SEQUENCE [LARGE SCALE GENOMIC DNA]</scope>
    <source>
        <strain evidence="2 3">LmjM3</strain>
    </source>
</reference>
<evidence type="ECO:0008006" key="4">
    <source>
        <dbReference type="Google" id="ProtNLM"/>
    </source>
</evidence>
<dbReference type="Proteomes" id="UP000051913">
    <property type="component" value="Unassembled WGS sequence"/>
</dbReference>
<keyword evidence="1" id="KW-1133">Transmembrane helix</keyword>
<organism evidence="2 3">
    <name type="scientific">Bradyrhizobium valentinum</name>
    <dbReference type="NCBI Taxonomy" id="1518501"/>
    <lineage>
        <taxon>Bacteria</taxon>
        <taxon>Pseudomonadati</taxon>
        <taxon>Pseudomonadota</taxon>
        <taxon>Alphaproteobacteria</taxon>
        <taxon>Hyphomicrobiales</taxon>
        <taxon>Nitrobacteraceae</taxon>
        <taxon>Bradyrhizobium</taxon>
    </lineage>
</organism>
<feature type="transmembrane region" description="Helical" evidence="1">
    <location>
        <begin position="99"/>
        <end position="118"/>
    </location>
</feature>
<name>A0A0R3L3D6_9BRAD</name>
<protein>
    <recommendedName>
        <fullName evidence="4">Integral membrane protein</fullName>
    </recommendedName>
</protein>
<evidence type="ECO:0000313" key="3">
    <source>
        <dbReference type="Proteomes" id="UP000051913"/>
    </source>
</evidence>
<dbReference type="STRING" id="1518501.CQ10_01480"/>
<comment type="caution">
    <text evidence="2">The sequence shown here is derived from an EMBL/GenBank/DDBJ whole genome shotgun (WGS) entry which is preliminary data.</text>
</comment>
<feature type="transmembrane region" description="Helical" evidence="1">
    <location>
        <begin position="12"/>
        <end position="37"/>
    </location>
</feature>
<dbReference type="RefSeq" id="WP_057853783.1">
    <property type="nucleotide sequence ID" value="NZ_LLXX01000171.1"/>
</dbReference>
<sequence length="132" mass="13569">MIRPSPFLSRALLADAIFSGVAAVALTLGAGALAPFLNLPEALLRETGLFLIAYTALVGWLASRSTVAKALVLLVIVGNAAWTLGSIALLFSGAVSPNLLGQVFIVAQAIATGVFAELQYVGLRKSSETVTA</sequence>